<dbReference type="STRING" id="1054147.F4Q2C1"/>
<evidence type="ECO:0000256" key="1">
    <source>
        <dbReference type="SAM" id="MobiDB-lite"/>
    </source>
</evidence>
<proteinExistence type="predicted"/>
<dbReference type="Pfam" id="PF12796">
    <property type="entry name" value="Ank_2"/>
    <property type="match status" value="1"/>
</dbReference>
<dbReference type="RefSeq" id="XP_004366182.1">
    <property type="nucleotide sequence ID" value="XM_004366125.1"/>
</dbReference>
<dbReference type="InterPro" id="IPR052050">
    <property type="entry name" value="SecEffector_AnkRepeat"/>
</dbReference>
<dbReference type="SUPFAM" id="SSF48403">
    <property type="entry name" value="Ankyrin repeat"/>
    <property type="match status" value="1"/>
</dbReference>
<dbReference type="InterPro" id="IPR002110">
    <property type="entry name" value="Ankyrin_rpt"/>
</dbReference>
<dbReference type="EMBL" id="GL883020">
    <property type="protein sequence ID" value="EGG18141.1"/>
    <property type="molecule type" value="Genomic_DNA"/>
</dbReference>
<gene>
    <name evidence="2" type="ORF">DFA_06808</name>
</gene>
<dbReference type="PANTHER" id="PTHR46586:SF3">
    <property type="entry name" value="ANKYRIN REPEAT-CONTAINING PROTEIN"/>
    <property type="match status" value="1"/>
</dbReference>
<dbReference type="GeneID" id="14870125"/>
<name>F4Q2C1_CACFS</name>
<keyword evidence="3" id="KW-1185">Reference proteome</keyword>
<dbReference type="InterPro" id="IPR036770">
    <property type="entry name" value="Ankyrin_rpt-contain_sf"/>
</dbReference>
<feature type="region of interest" description="Disordered" evidence="1">
    <location>
        <begin position="849"/>
        <end position="873"/>
    </location>
</feature>
<dbReference type="PANTHER" id="PTHR46586">
    <property type="entry name" value="ANKYRIN REPEAT-CONTAINING PROTEIN"/>
    <property type="match status" value="1"/>
</dbReference>
<sequence length="895" mass="101367">MEKNEKAISSVFKSIVLFRHILSFISSLSSIELESLKVRSVKFKDASSHSISYLSLCHHDHLKSLVIDSLSNYSNKHSILATRIKQRDNAFKLLIYKLNNNSNNNNNNCNNNNNNCNNNNSCNSNEFILHFRALPRILRQCKDVTILDKIYNQYRHYFRHQLVVSTSPMSTAKSIPATPTTCGDCVGSKSWVLDNVAASGNFACFVYVMDRIGVVPTVQTVEMACEYGSLQILDYLHESYPEVGIGRSFELASVHPHLDVIQFLIDNKTEGYSITTLAHIAVTPCIDVATLLLSNTKNRLVDDKTDDRYKHIVDLSVVSGSAEMVRLFYTHFGRDRISASALDRSAELGYLDIVQYLSEEVIAPFTSDAKEYSAKNGHLQVVKYLVERSLPLEQPWTCKGAINKAAAAGHLDIVQYLLTTGHQCDSLAMHHAAINGHLEVVHFLKDNTTHGCKIDTAAQVCSVGKGDYCAMVSFILKEYPIKFKSSQEYRNTIKYAAQRGDIELYKIVVELLDFNREKNGYNPLPDETMYNRRGGGGEGALELYRLVAEQFTVFNNNNNKDTSSPSKPAYQTLPFWHHLLPPFDKPDLRLWLLVGFSHILTKQAYTQILLSSVSAESLETLEAIHQYCPDVFTDVAVCLHLSKIACSNDRVEVLEFIHQRGMLSVFSHDQLIYIACTHESFKCLAFFKQHSRIQLSHHGEPLIKPSLEIVQFLWANMPINNETVRFYFYDAINRGNYEIVQFIVNNNIEQLKELFAAVDRNQPTTPPPTTSPPSGTKTLPIESPIDWATISGHIELVEYFSEKLPFISPTKIAFTGLQTHIIQQLVHLYPTDYSIIQLILNQENPLKKNNQNNDNIDNNNNQNNNNIDNNNIDNNNDLASQASYFTFISRYFSKK</sequence>
<dbReference type="Proteomes" id="UP000007797">
    <property type="component" value="Unassembled WGS sequence"/>
</dbReference>
<reference evidence="3" key="1">
    <citation type="journal article" date="2011" name="Genome Res.">
        <title>Phylogeny-wide analysis of social amoeba genomes highlights ancient origins for complex intercellular communication.</title>
        <authorList>
            <person name="Heidel A.J."/>
            <person name="Lawal H.M."/>
            <person name="Felder M."/>
            <person name="Schilde C."/>
            <person name="Helps N.R."/>
            <person name="Tunggal B."/>
            <person name="Rivero F."/>
            <person name="John U."/>
            <person name="Schleicher M."/>
            <person name="Eichinger L."/>
            <person name="Platzer M."/>
            <person name="Noegel A.A."/>
            <person name="Schaap P."/>
            <person name="Gloeckner G."/>
        </authorList>
    </citation>
    <scope>NUCLEOTIDE SEQUENCE [LARGE SCALE GENOMIC DNA]</scope>
    <source>
        <strain evidence="3">SH3</strain>
    </source>
</reference>
<dbReference type="OrthoDB" id="434830at2759"/>
<evidence type="ECO:0000313" key="3">
    <source>
        <dbReference type="Proteomes" id="UP000007797"/>
    </source>
</evidence>
<evidence type="ECO:0008006" key="4">
    <source>
        <dbReference type="Google" id="ProtNLM"/>
    </source>
</evidence>
<dbReference type="KEGG" id="dfa:DFA_06808"/>
<organism evidence="2 3">
    <name type="scientific">Cavenderia fasciculata</name>
    <name type="common">Slime mold</name>
    <name type="synonym">Dictyostelium fasciculatum</name>
    <dbReference type="NCBI Taxonomy" id="261658"/>
    <lineage>
        <taxon>Eukaryota</taxon>
        <taxon>Amoebozoa</taxon>
        <taxon>Evosea</taxon>
        <taxon>Eumycetozoa</taxon>
        <taxon>Dictyostelia</taxon>
        <taxon>Acytosteliales</taxon>
        <taxon>Cavenderiaceae</taxon>
        <taxon>Cavenderia</taxon>
    </lineage>
</organism>
<dbReference type="SMART" id="SM00248">
    <property type="entry name" value="ANK"/>
    <property type="match status" value="5"/>
</dbReference>
<dbReference type="AlphaFoldDB" id="F4Q2C1"/>
<dbReference type="Gene3D" id="1.25.40.20">
    <property type="entry name" value="Ankyrin repeat-containing domain"/>
    <property type="match status" value="3"/>
</dbReference>
<evidence type="ECO:0000313" key="2">
    <source>
        <dbReference type="EMBL" id="EGG18141.1"/>
    </source>
</evidence>
<protein>
    <recommendedName>
        <fullName evidence="4">Ankyrin repeat-containing protein</fullName>
    </recommendedName>
</protein>
<accession>F4Q2C1</accession>